<keyword evidence="2" id="KW-1185">Reference proteome</keyword>
<dbReference type="AlphaFoldDB" id="A0A1Y1S8S7"/>
<evidence type="ECO:0000313" key="1">
    <source>
        <dbReference type="EMBL" id="ORD94871.1"/>
    </source>
</evidence>
<organism evidence="1 2">
    <name type="scientific">Enterospora canceri</name>
    <dbReference type="NCBI Taxonomy" id="1081671"/>
    <lineage>
        <taxon>Eukaryota</taxon>
        <taxon>Fungi</taxon>
        <taxon>Fungi incertae sedis</taxon>
        <taxon>Microsporidia</taxon>
        <taxon>Enterocytozoonidae</taxon>
        <taxon>Enterospora</taxon>
    </lineage>
</organism>
<name>A0A1Y1S8S7_9MICR</name>
<reference evidence="1 2" key="1">
    <citation type="journal article" date="2017" name="Environ. Microbiol.">
        <title>Decay of the glycolytic pathway and adaptation to intranuclear parasitism within Enterocytozoonidae microsporidia.</title>
        <authorList>
            <person name="Wiredu Boakye D."/>
            <person name="Jaroenlak P."/>
            <person name="Prachumwat A."/>
            <person name="Williams T.A."/>
            <person name="Bateman K.S."/>
            <person name="Itsathitphaisarn O."/>
            <person name="Sritunyalucksana K."/>
            <person name="Paszkiewicz K.H."/>
            <person name="Moore K.A."/>
            <person name="Stentiford G.D."/>
            <person name="Williams B.A."/>
        </authorList>
    </citation>
    <scope>NUCLEOTIDE SEQUENCE [LARGE SCALE GENOMIC DNA]</scope>
    <source>
        <strain evidence="1 2">GB1</strain>
    </source>
</reference>
<accession>A0A1Y1S8S7</accession>
<gene>
    <name evidence="1" type="ORF">ECANGB1_2088</name>
</gene>
<dbReference type="EMBL" id="LWDP01000007">
    <property type="protein sequence ID" value="ORD94871.1"/>
    <property type="molecule type" value="Genomic_DNA"/>
</dbReference>
<dbReference type="Proteomes" id="UP000192639">
    <property type="component" value="Unassembled WGS sequence"/>
</dbReference>
<sequence>MIVKLLERLSDEEFSFQVQEMKSLDILTEFLYQTQERYMNKTLLFYFGETKLNDSNLNMLSQEEANIIEFVVVDNSSECSQEYDECIIGLYSTSTHIFVHLYSKTMKVYKNEVNDNALECSVQTEMVKMESNDMYYVHENQIVSYNSKKKRDELIDGALDFYADQKNVVQANSHQIQLNNKVVHNLKEDEQVKNIQVRNDNVYWFDDTRLMELNLITDNKETYQFDNEILDYTIINDEIYVSTLKCIMYRIHKNRVSKVVLPNELRKARLIYKDQNKMVYSVHKRVYVQVNGKTTKIHEFHWQINGVIVFDGVIYVASNSQLFKKSL</sequence>
<comment type="caution">
    <text evidence="1">The sequence shown here is derived from an EMBL/GenBank/DDBJ whole genome shotgun (WGS) entry which is preliminary data.</text>
</comment>
<evidence type="ECO:0000313" key="2">
    <source>
        <dbReference type="Proteomes" id="UP000192639"/>
    </source>
</evidence>
<proteinExistence type="predicted"/>
<dbReference type="SUPFAM" id="SSF69360">
    <property type="entry name" value="Cell wall binding repeat"/>
    <property type="match status" value="1"/>
</dbReference>
<protein>
    <submittedName>
        <fullName evidence="1">Uncharacterized protein</fullName>
    </submittedName>
</protein>
<dbReference type="VEuPathDB" id="MicrosporidiaDB:ECANGB1_2088"/>